<evidence type="ECO:0000256" key="7">
    <source>
        <dbReference type="ARBA" id="ARBA00023015"/>
    </source>
</evidence>
<gene>
    <name evidence="15" type="primary">HIR1</name>
    <name evidence="15" type="ORF">BGZ96_012300</name>
</gene>
<dbReference type="Pfam" id="PF24105">
    <property type="entry name" value="Beta-prop_CAF1B_HIR1"/>
    <property type="match status" value="1"/>
</dbReference>
<dbReference type="PROSITE" id="PS00678">
    <property type="entry name" value="WD_REPEATS_1"/>
    <property type="match status" value="1"/>
</dbReference>
<evidence type="ECO:0000256" key="6">
    <source>
        <dbReference type="ARBA" id="ARBA00022853"/>
    </source>
</evidence>
<feature type="compositionally biased region" description="Pro residues" evidence="12">
    <location>
        <begin position="1"/>
        <end position="13"/>
    </location>
</feature>
<reference evidence="15 16" key="1">
    <citation type="journal article" date="2020" name="Fungal Divers.">
        <title>Resolving the Mortierellaceae phylogeny through synthesis of multi-gene phylogenetics and phylogenomics.</title>
        <authorList>
            <person name="Vandepol N."/>
            <person name="Liber J."/>
            <person name="Desiro A."/>
            <person name="Na H."/>
            <person name="Kennedy M."/>
            <person name="Barry K."/>
            <person name="Grigoriev I.V."/>
            <person name="Miller A.N."/>
            <person name="O'Donnell K."/>
            <person name="Stajich J.E."/>
            <person name="Bonito G."/>
        </authorList>
    </citation>
    <scope>NUCLEOTIDE SEQUENCE [LARGE SCALE GENOMIC DNA]</scope>
    <source>
        <strain evidence="15 16">AD045</strain>
    </source>
</reference>
<feature type="region of interest" description="Disordered" evidence="12">
    <location>
        <begin position="590"/>
        <end position="643"/>
    </location>
</feature>
<dbReference type="EMBL" id="JAAAIM010000092">
    <property type="protein sequence ID" value="KAG0295198.1"/>
    <property type="molecule type" value="Genomic_DNA"/>
</dbReference>
<dbReference type="PROSITE" id="PS50294">
    <property type="entry name" value="WD_REPEATS_REGION"/>
    <property type="match status" value="4"/>
</dbReference>
<dbReference type="InterPro" id="IPR011494">
    <property type="entry name" value="HIRA-like_C"/>
</dbReference>
<dbReference type="InterPro" id="IPR055410">
    <property type="entry name" value="Beta-prop_CAF1B_HIR1"/>
</dbReference>
<feature type="compositionally biased region" description="Polar residues" evidence="12">
    <location>
        <begin position="32"/>
        <end position="42"/>
    </location>
</feature>
<evidence type="ECO:0000259" key="14">
    <source>
        <dbReference type="Pfam" id="PF24105"/>
    </source>
</evidence>
<evidence type="ECO:0000256" key="1">
    <source>
        <dbReference type="ARBA" id="ARBA00002677"/>
    </source>
</evidence>
<keyword evidence="9 11" id="KW-0539">Nucleus</keyword>
<keyword evidence="4 10" id="KW-0853">WD repeat</keyword>
<dbReference type="InterPro" id="IPR011044">
    <property type="entry name" value="Quino_amine_DH_bsu"/>
</dbReference>
<dbReference type="SUPFAM" id="SSF50969">
    <property type="entry name" value="YVTN repeat-like/Quinoprotein amine dehydrogenase"/>
    <property type="match status" value="1"/>
</dbReference>
<evidence type="ECO:0000256" key="3">
    <source>
        <dbReference type="ARBA" id="ARBA00007306"/>
    </source>
</evidence>
<dbReference type="InterPro" id="IPR015943">
    <property type="entry name" value="WD40/YVTN_repeat-like_dom_sf"/>
</dbReference>
<feature type="repeat" description="WD" evidence="10">
    <location>
        <begin position="233"/>
        <end position="267"/>
    </location>
</feature>
<dbReference type="SUPFAM" id="SSF50978">
    <property type="entry name" value="WD40 repeat-like"/>
    <property type="match status" value="1"/>
</dbReference>
<evidence type="ECO:0000313" key="16">
    <source>
        <dbReference type="Proteomes" id="UP001194696"/>
    </source>
</evidence>
<keyword evidence="11" id="KW-0678">Repressor</keyword>
<dbReference type="CDD" id="cd00200">
    <property type="entry name" value="WD40"/>
    <property type="match status" value="1"/>
</dbReference>
<evidence type="ECO:0000313" key="15">
    <source>
        <dbReference type="EMBL" id="KAG0295198.1"/>
    </source>
</evidence>
<evidence type="ECO:0000256" key="4">
    <source>
        <dbReference type="ARBA" id="ARBA00022574"/>
    </source>
</evidence>
<protein>
    <recommendedName>
        <fullName evidence="11">Protein HIR</fullName>
    </recommendedName>
</protein>
<dbReference type="Proteomes" id="UP001194696">
    <property type="component" value="Unassembled WGS sequence"/>
</dbReference>
<dbReference type="InterPro" id="IPR036322">
    <property type="entry name" value="WD40_repeat_dom_sf"/>
</dbReference>
<evidence type="ECO:0000256" key="12">
    <source>
        <dbReference type="SAM" id="MobiDB-lite"/>
    </source>
</evidence>
<comment type="function">
    <text evidence="1 11">Required for replication-independent chromatin assembly and for the periodic repression of histone gene transcription during the cell cycle.</text>
</comment>
<evidence type="ECO:0000256" key="2">
    <source>
        <dbReference type="ARBA" id="ARBA00004123"/>
    </source>
</evidence>
<accession>A0ABQ7KAN5</accession>
<feature type="domain" description="Protein HIRA-like C-terminal" evidence="13">
    <location>
        <begin position="738"/>
        <end position="954"/>
    </location>
</feature>
<evidence type="ECO:0000259" key="13">
    <source>
        <dbReference type="Pfam" id="PF07569"/>
    </source>
</evidence>
<evidence type="ECO:0000256" key="11">
    <source>
        <dbReference type="RuleBase" id="RU364014"/>
    </source>
</evidence>
<feature type="repeat" description="WD" evidence="10">
    <location>
        <begin position="191"/>
        <end position="232"/>
    </location>
</feature>
<dbReference type="Gene3D" id="2.130.10.10">
    <property type="entry name" value="YVTN repeat-like/Quinoprotein amine dehydrogenase"/>
    <property type="match status" value="2"/>
</dbReference>
<evidence type="ECO:0000256" key="9">
    <source>
        <dbReference type="ARBA" id="ARBA00023242"/>
    </source>
</evidence>
<dbReference type="Pfam" id="PF09453">
    <property type="entry name" value="HIRA_B"/>
    <property type="match status" value="1"/>
</dbReference>
<dbReference type="InterPro" id="IPR019015">
    <property type="entry name" value="HIRA_B_motif"/>
</dbReference>
<feature type="domain" description="CAF1B/HIR1 beta-propeller" evidence="14">
    <location>
        <begin position="78"/>
        <end position="419"/>
    </location>
</feature>
<organism evidence="15 16">
    <name type="scientific">Linnemannia gamsii</name>
    <dbReference type="NCBI Taxonomy" id="64522"/>
    <lineage>
        <taxon>Eukaryota</taxon>
        <taxon>Fungi</taxon>
        <taxon>Fungi incertae sedis</taxon>
        <taxon>Mucoromycota</taxon>
        <taxon>Mortierellomycotina</taxon>
        <taxon>Mortierellomycetes</taxon>
        <taxon>Mortierellales</taxon>
        <taxon>Mortierellaceae</taxon>
        <taxon>Linnemannia</taxon>
    </lineage>
</organism>
<feature type="repeat" description="WD" evidence="10">
    <location>
        <begin position="74"/>
        <end position="109"/>
    </location>
</feature>
<dbReference type="Pfam" id="PF07569">
    <property type="entry name" value="Hira"/>
    <property type="match status" value="1"/>
</dbReference>
<evidence type="ECO:0000256" key="5">
    <source>
        <dbReference type="ARBA" id="ARBA00022737"/>
    </source>
</evidence>
<sequence length="1018" mass="110550">MTIPPPSPPPPLPNNKDELQGHTRVKLDSEKNINSQDSASSSDEGEPMLEFDRENLPPTAMHIYKPDWVCHLDEKGKRAPIYSLHVHPDGTRLATGAQDGKVKIWNMETLADPNIDVTTEPSKHLCTMSVHNGAVLCVKWSSEDGKYLATGSDDMIVMIWQLDRSSESWGGATFGSNDGPNVETWRGYKRLSGHESDVTDVSWSPDNKYLASAGLDSKIIIWDGKSFDRIITLDKHSGFVKGLTWDPVGKYMASQSDDKTVRIWRISDWQVEVLIEKPYQDSTGTTFFRRLSWSPEGGHIVTANAFSNDKPVAAVISRDNWNADISLVGHDAPVEVVAFNPLLYRYIDAKGNSGLTSIVAVGSQDRGLTVWKTSDPRPFVGIKELFEHSFLDMCWAPDGKTLLACSYDGSVIVLIFPSGALGEAVPVEERHRMLAKYGYERRGAVMAETALQLQMEEKLKDSAAQSRMDALMLPDVSMEGVTSTFDKPSDPSVFAEPISSQTPVLSSTAAVAQPSSPSTVQPRPPQVNLVASQQEVTITKDGKKRIKPLFLGNGMGMGMGMAPSQPSARLQIQSPGGYGSVVSATDRVERGEPSTSIPEGGFPTVVVGTKRKDAPSNGSVLSGAPPKRGPENGVKGKTVAQKEEEVAPRNAISSPLLAVSRVRLGVPRVRANITRNRAGLECHNSITGAKPNKVIYSQKGSPVWVDYLPSPVLLMTGNSQFSAVTCEDGGLYIYSPSGRRLMPCIQLEAAATLLECDSEYLLCVTSCGLVSTWNVVQQVAVLSSVSISPLLQPTAHAADAASSSVSITSATVRQNGLPLLTTSAGHGYTYHEGMKVWVKVVDPWFAKSSFFSDPPRDASGDFGSFVAQRKGVLAQLQSAAMAGRLEKDVSFAQGLLTVDDTVQSAVTLTYLENQIASAQVLGSPVEFKQWLRCYAQQLAHESSVARVEELCKYLLGPVYQGGEKSGWQATMLGHQKRELLRELLPVLSSNRSLQRIVKEYQSGLDMVTKPGLDKPKET</sequence>
<dbReference type="PANTHER" id="PTHR13831:SF0">
    <property type="entry name" value="PROTEIN HIRA"/>
    <property type="match status" value="1"/>
</dbReference>
<comment type="similarity">
    <text evidence="3 11">Belongs to the WD repeat HIR1 family.</text>
</comment>
<feature type="region of interest" description="Disordered" evidence="12">
    <location>
        <begin position="1"/>
        <end position="51"/>
    </location>
</feature>
<proteinExistence type="inferred from homology"/>
<comment type="caution">
    <text evidence="15">The sequence shown here is derived from an EMBL/GenBank/DDBJ whole genome shotgun (WGS) entry which is preliminary data.</text>
</comment>
<comment type="subcellular location">
    <subcellularLocation>
        <location evidence="2 11">Nucleus</location>
    </subcellularLocation>
</comment>
<dbReference type="SMART" id="SM00320">
    <property type="entry name" value="WD40"/>
    <property type="match status" value="6"/>
</dbReference>
<keyword evidence="16" id="KW-1185">Reference proteome</keyword>
<dbReference type="PANTHER" id="PTHR13831">
    <property type="entry name" value="MEMBER OF THE HIR1 FAMILY OF WD-REPEAT PROTEINS"/>
    <property type="match status" value="1"/>
</dbReference>
<feature type="repeat" description="WD" evidence="10">
    <location>
        <begin position="128"/>
        <end position="163"/>
    </location>
</feature>
<dbReference type="InterPro" id="IPR019775">
    <property type="entry name" value="WD40_repeat_CS"/>
</dbReference>
<keyword evidence="8 11" id="KW-0804">Transcription</keyword>
<keyword evidence="5 11" id="KW-0677">Repeat</keyword>
<evidence type="ECO:0000256" key="8">
    <source>
        <dbReference type="ARBA" id="ARBA00023163"/>
    </source>
</evidence>
<evidence type="ECO:0000256" key="10">
    <source>
        <dbReference type="PROSITE-ProRule" id="PRU00221"/>
    </source>
</evidence>
<keyword evidence="7 11" id="KW-0805">Transcription regulation</keyword>
<name>A0ABQ7KAN5_9FUNG</name>
<dbReference type="InterPro" id="IPR020472">
    <property type="entry name" value="WD40_PAC1"/>
</dbReference>
<dbReference type="InterPro" id="IPR031120">
    <property type="entry name" value="HIR1-like"/>
</dbReference>
<feature type="compositionally biased region" description="Basic and acidic residues" evidence="12">
    <location>
        <begin position="15"/>
        <end position="31"/>
    </location>
</feature>
<dbReference type="PRINTS" id="PR00320">
    <property type="entry name" value="GPROTEINBRPT"/>
</dbReference>
<dbReference type="PROSITE" id="PS50082">
    <property type="entry name" value="WD_REPEATS_2"/>
    <property type="match status" value="4"/>
</dbReference>
<keyword evidence="6 11" id="KW-0156">Chromatin regulator</keyword>
<dbReference type="InterPro" id="IPR001680">
    <property type="entry name" value="WD40_rpt"/>
</dbReference>